<gene>
    <name evidence="9" type="ORF">M409DRAFT_67671</name>
</gene>
<dbReference type="Proteomes" id="UP000799537">
    <property type="component" value="Unassembled WGS sequence"/>
</dbReference>
<dbReference type="CDD" id="cd17325">
    <property type="entry name" value="MFS_MdtG_SLC18_like"/>
    <property type="match status" value="1"/>
</dbReference>
<feature type="transmembrane region" description="Helical" evidence="7">
    <location>
        <begin position="344"/>
        <end position="365"/>
    </location>
</feature>
<dbReference type="SUPFAM" id="SSF103473">
    <property type="entry name" value="MFS general substrate transporter"/>
    <property type="match status" value="1"/>
</dbReference>
<evidence type="ECO:0000256" key="5">
    <source>
        <dbReference type="ARBA" id="ARBA00023136"/>
    </source>
</evidence>
<feature type="transmembrane region" description="Helical" evidence="7">
    <location>
        <begin position="193"/>
        <end position="213"/>
    </location>
</feature>
<dbReference type="PANTHER" id="PTHR23506:SF37">
    <property type="entry name" value="MAJOR FACILITATOR SUPERFAMILY (MFS) PROFILE DOMAIN-CONTAINING PROTEIN"/>
    <property type="match status" value="1"/>
</dbReference>
<dbReference type="PANTHER" id="PTHR23506">
    <property type="entry name" value="GH10249P"/>
    <property type="match status" value="1"/>
</dbReference>
<feature type="transmembrane region" description="Helical" evidence="7">
    <location>
        <begin position="402"/>
        <end position="428"/>
    </location>
</feature>
<dbReference type="Gene3D" id="1.20.1250.20">
    <property type="entry name" value="MFS general substrate transporter like domains"/>
    <property type="match status" value="1"/>
</dbReference>
<keyword evidence="4 7" id="KW-1133">Transmembrane helix</keyword>
<evidence type="ECO:0000256" key="6">
    <source>
        <dbReference type="SAM" id="MobiDB-lite"/>
    </source>
</evidence>
<feature type="domain" description="Major facilitator superfamily (MFS) profile" evidence="8">
    <location>
        <begin position="34"/>
        <end position="502"/>
    </location>
</feature>
<dbReference type="EMBL" id="ML993602">
    <property type="protein sequence ID" value="KAF2165000.1"/>
    <property type="molecule type" value="Genomic_DNA"/>
</dbReference>
<feature type="compositionally biased region" description="Basic and acidic residues" evidence="6">
    <location>
        <begin position="236"/>
        <end position="255"/>
    </location>
</feature>
<feature type="transmembrane region" description="Helical" evidence="7">
    <location>
        <begin position="135"/>
        <end position="153"/>
    </location>
</feature>
<organism evidence="9 10">
    <name type="scientific">Zasmidium cellare ATCC 36951</name>
    <dbReference type="NCBI Taxonomy" id="1080233"/>
    <lineage>
        <taxon>Eukaryota</taxon>
        <taxon>Fungi</taxon>
        <taxon>Dikarya</taxon>
        <taxon>Ascomycota</taxon>
        <taxon>Pezizomycotina</taxon>
        <taxon>Dothideomycetes</taxon>
        <taxon>Dothideomycetidae</taxon>
        <taxon>Mycosphaerellales</taxon>
        <taxon>Mycosphaerellaceae</taxon>
        <taxon>Zasmidium</taxon>
    </lineage>
</organism>
<reference evidence="9" key="1">
    <citation type="journal article" date="2020" name="Stud. Mycol.">
        <title>101 Dothideomycetes genomes: a test case for predicting lifestyles and emergence of pathogens.</title>
        <authorList>
            <person name="Haridas S."/>
            <person name="Albert R."/>
            <person name="Binder M."/>
            <person name="Bloem J."/>
            <person name="Labutti K."/>
            <person name="Salamov A."/>
            <person name="Andreopoulos B."/>
            <person name="Baker S."/>
            <person name="Barry K."/>
            <person name="Bills G."/>
            <person name="Bluhm B."/>
            <person name="Cannon C."/>
            <person name="Castanera R."/>
            <person name="Culley D."/>
            <person name="Daum C."/>
            <person name="Ezra D."/>
            <person name="Gonzalez J."/>
            <person name="Henrissat B."/>
            <person name="Kuo A."/>
            <person name="Liang C."/>
            <person name="Lipzen A."/>
            <person name="Lutzoni F."/>
            <person name="Magnuson J."/>
            <person name="Mondo S."/>
            <person name="Nolan M."/>
            <person name="Ohm R."/>
            <person name="Pangilinan J."/>
            <person name="Park H.-J."/>
            <person name="Ramirez L."/>
            <person name="Alfaro M."/>
            <person name="Sun H."/>
            <person name="Tritt A."/>
            <person name="Yoshinaga Y."/>
            <person name="Zwiers L.-H."/>
            <person name="Turgeon B."/>
            <person name="Goodwin S."/>
            <person name="Spatafora J."/>
            <person name="Crous P."/>
            <person name="Grigoriev I."/>
        </authorList>
    </citation>
    <scope>NUCLEOTIDE SEQUENCE</scope>
    <source>
        <strain evidence="9">ATCC 36951</strain>
    </source>
</reference>
<comment type="subcellular location">
    <subcellularLocation>
        <location evidence="1">Membrane</location>
        <topology evidence="1">Multi-pass membrane protein</topology>
    </subcellularLocation>
</comment>
<evidence type="ECO:0000313" key="10">
    <source>
        <dbReference type="Proteomes" id="UP000799537"/>
    </source>
</evidence>
<accession>A0A6A6CFH6</accession>
<dbReference type="RefSeq" id="XP_033665889.1">
    <property type="nucleotide sequence ID" value="XM_033817504.1"/>
</dbReference>
<evidence type="ECO:0000256" key="4">
    <source>
        <dbReference type="ARBA" id="ARBA00022989"/>
    </source>
</evidence>
<dbReference type="GO" id="GO:0022857">
    <property type="term" value="F:transmembrane transporter activity"/>
    <property type="evidence" value="ECO:0007669"/>
    <property type="project" value="InterPro"/>
</dbReference>
<feature type="transmembrane region" description="Helical" evidence="7">
    <location>
        <begin position="31"/>
        <end position="59"/>
    </location>
</feature>
<evidence type="ECO:0000256" key="1">
    <source>
        <dbReference type="ARBA" id="ARBA00004141"/>
    </source>
</evidence>
<dbReference type="AlphaFoldDB" id="A0A6A6CFH6"/>
<dbReference type="InterPro" id="IPR036259">
    <property type="entry name" value="MFS_trans_sf"/>
</dbReference>
<evidence type="ECO:0000256" key="2">
    <source>
        <dbReference type="ARBA" id="ARBA00022448"/>
    </source>
</evidence>
<dbReference type="OrthoDB" id="5086884at2759"/>
<dbReference type="Pfam" id="PF07690">
    <property type="entry name" value="MFS_1"/>
    <property type="match status" value="1"/>
</dbReference>
<dbReference type="InterPro" id="IPR050930">
    <property type="entry name" value="MFS_Vesicular_Transporter"/>
</dbReference>
<feature type="transmembrane region" description="Helical" evidence="7">
    <location>
        <begin position="448"/>
        <end position="467"/>
    </location>
</feature>
<feature type="region of interest" description="Disordered" evidence="6">
    <location>
        <begin position="236"/>
        <end position="278"/>
    </location>
</feature>
<feature type="transmembrane region" description="Helical" evidence="7">
    <location>
        <begin position="306"/>
        <end position="324"/>
    </location>
</feature>
<feature type="transmembrane region" description="Helical" evidence="7">
    <location>
        <begin position="372"/>
        <end position="390"/>
    </location>
</feature>
<evidence type="ECO:0000256" key="7">
    <source>
        <dbReference type="SAM" id="Phobius"/>
    </source>
</evidence>
<feature type="transmembrane region" description="Helical" evidence="7">
    <location>
        <begin position="479"/>
        <end position="500"/>
    </location>
</feature>
<dbReference type="GeneID" id="54570776"/>
<dbReference type="GO" id="GO:0016020">
    <property type="term" value="C:membrane"/>
    <property type="evidence" value="ECO:0007669"/>
    <property type="project" value="UniProtKB-SubCell"/>
</dbReference>
<dbReference type="InterPro" id="IPR020846">
    <property type="entry name" value="MFS_dom"/>
</dbReference>
<protein>
    <recommendedName>
        <fullName evidence="8">Major facilitator superfamily (MFS) profile domain-containing protein</fullName>
    </recommendedName>
</protein>
<feature type="transmembrane region" description="Helical" evidence="7">
    <location>
        <begin position="105"/>
        <end position="123"/>
    </location>
</feature>
<keyword evidence="2" id="KW-0813">Transport</keyword>
<evidence type="ECO:0000256" key="3">
    <source>
        <dbReference type="ARBA" id="ARBA00022692"/>
    </source>
</evidence>
<dbReference type="PROSITE" id="PS50850">
    <property type="entry name" value="MFS"/>
    <property type="match status" value="1"/>
</dbReference>
<keyword evidence="5 7" id="KW-0472">Membrane</keyword>
<sequence length="519" mass="55470">MPSAWTKLLNTLQIKADYSIKPAGLKWRSNTLFIVSTVAIGLFTDLFLYGLIVPVLPYMLQDRVGLPKDQVQSHVSGLLAAYAAASVVFSPAAGIIADKVSTRQAPFLFGLASLLAATVLLFLGKTVPVLVVARILQGISAGFVWTIGLALCLETVGPENLGKTIGTIFSFISVGSLAAPTLGGVLYEKTGYEGVFGIGAAILIVDFLMRIMVIEKKTALKYEVDDPSTVSDLTAAHEREAREREESEQNQDHEAQQQNGSVHGSEEEPLLGGKTPEDSYYKLPQPENMSGLSKALPILRCLGDPMLLTALLVALVQAVLLGSFDATIPTVASDLFGFDSLKSGLLFLPLGVFDLILGPVFGWCVDRYGTKPVAVIAYGFLVPVLILLRIPHEGGKDQIIVYAVLLALCGMGLAGIGAPSIVEAGAVVQKYYEVNPDLFGDSGPYAQLYGLSNMVFSFGLAVGPELAGELRQAIGYGNMNIVLAAVCLLTSVLSFAFIGGKPRILRRSKRNTFMPRKRA</sequence>
<dbReference type="InterPro" id="IPR011701">
    <property type="entry name" value="MFS"/>
</dbReference>
<evidence type="ECO:0000313" key="9">
    <source>
        <dbReference type="EMBL" id="KAF2165000.1"/>
    </source>
</evidence>
<feature type="transmembrane region" description="Helical" evidence="7">
    <location>
        <begin position="165"/>
        <end position="187"/>
    </location>
</feature>
<evidence type="ECO:0000259" key="8">
    <source>
        <dbReference type="PROSITE" id="PS50850"/>
    </source>
</evidence>
<keyword evidence="10" id="KW-1185">Reference proteome</keyword>
<proteinExistence type="predicted"/>
<feature type="transmembrane region" description="Helical" evidence="7">
    <location>
        <begin position="79"/>
        <end position="98"/>
    </location>
</feature>
<name>A0A6A6CFH6_ZASCE</name>
<keyword evidence="3 7" id="KW-0812">Transmembrane</keyword>